<dbReference type="UniPathway" id="UPA00143"/>
<dbReference type="InterPro" id="IPR020472">
    <property type="entry name" value="WD40_PAC1"/>
</dbReference>
<dbReference type="Gene3D" id="2.130.10.10">
    <property type="entry name" value="YVTN repeat-like/Quinoprotein amine dehydrogenase"/>
    <property type="match status" value="1"/>
</dbReference>
<evidence type="ECO:0000256" key="15">
    <source>
        <dbReference type="ARBA" id="ARBA00023204"/>
    </source>
</evidence>
<dbReference type="GO" id="GO:0070534">
    <property type="term" value="P:protein K63-linked ubiquitination"/>
    <property type="evidence" value="ECO:0007669"/>
    <property type="project" value="UniProtKB-UniRule"/>
</dbReference>
<dbReference type="PRINTS" id="PR00320">
    <property type="entry name" value="GPROTEINBRPT"/>
</dbReference>
<feature type="repeat" description="WD" evidence="17">
    <location>
        <begin position="383"/>
        <end position="424"/>
    </location>
</feature>
<comment type="subunit">
    <text evidence="18">Homotetramer.</text>
</comment>
<dbReference type="CDD" id="cd00200">
    <property type="entry name" value="WD40"/>
    <property type="match status" value="1"/>
</dbReference>
<dbReference type="SUPFAM" id="SSF50978">
    <property type="entry name" value="WD40 repeat-like"/>
    <property type="match status" value="1"/>
</dbReference>
<evidence type="ECO:0000256" key="6">
    <source>
        <dbReference type="ARBA" id="ARBA00015618"/>
    </source>
</evidence>
<evidence type="ECO:0000256" key="2">
    <source>
        <dbReference type="ARBA" id="ARBA00004642"/>
    </source>
</evidence>
<gene>
    <name evidence="21" type="ORF">RMAR1173_LOCUS20527</name>
</gene>
<name>A0A7S2STX6_9STRA</name>
<dbReference type="InterPro" id="IPR036322">
    <property type="entry name" value="WD40_repeat_dom_sf"/>
</dbReference>
<sequence>MFCSISGEVPTDPVVSAKSGHLFEKSLIDKYLQSEDKCPVTGEPLTAADLIPVVAGQTPRPRPITATSIPGLLSHFQTEWDAVMLETFTLKQHLDTTRKELSQVLYQHDAACRVIARLTRERDEARAMLAQRQGQMAERAAAAAAGESMDVEGSAGAPLTSITEEVVAQMTSKGKELSKGRKKRPIPESLAKPAAMKEYSCQSSATPHASSKQGVTCVALHPTLPAVTVSGGVDKDVIIYDHDQSQIVASLSGHSKKVTSVEFHSDATKILSASTDKTAKIWVAADAAAVAFEEKASFAHEAEVTGLSIHPTGDYFVTSGKNATWSFHSIEYGTTLQAVSSPDLTAAFNDIQFHPDGLIVGVADEAKAVRMFDMKTQNLIHTFEGHTGAVQSLHFSENGYYMASASKDKTVRLWDLRKLTNIKTLEVPAAAHTVKFDYSGTYLVAGTGHDVSVSVVKEWEQLNVLSGHSKDVAGVAVAKDASRIVSVGMDRAIKVWSK</sequence>
<protein>
    <recommendedName>
        <fullName evidence="6 18">Pre-mRNA-processing factor 19</fullName>
        <ecNumber evidence="5 18">2.3.2.27</ecNumber>
    </recommendedName>
</protein>
<evidence type="ECO:0000256" key="9">
    <source>
        <dbReference type="ARBA" id="ARBA00022679"/>
    </source>
</evidence>
<comment type="catalytic activity">
    <reaction evidence="1 18">
        <text>S-ubiquitinyl-[E2 ubiquitin-conjugating enzyme]-L-cysteine + [acceptor protein]-L-lysine = [E2 ubiquitin-conjugating enzyme]-L-cysteine + N(6)-ubiquitinyl-[acceptor protein]-L-lysine.</text>
        <dbReference type="EC" id="2.3.2.27"/>
    </reaction>
</comment>
<dbReference type="InterPro" id="IPR015943">
    <property type="entry name" value="WD40/YVTN_repeat-like_dom_sf"/>
</dbReference>
<dbReference type="SMART" id="SM00504">
    <property type="entry name" value="Ubox"/>
    <property type="match status" value="1"/>
</dbReference>
<evidence type="ECO:0000256" key="16">
    <source>
        <dbReference type="ARBA" id="ARBA00023242"/>
    </source>
</evidence>
<dbReference type="FunFam" id="3.30.40.10:FF:000027">
    <property type="entry name" value="Pre-mRNA-processing factor 19, putative"/>
    <property type="match status" value="1"/>
</dbReference>
<dbReference type="InterPro" id="IPR003613">
    <property type="entry name" value="Ubox_domain"/>
</dbReference>
<keyword evidence="11" id="KW-0677">Repeat</keyword>
<dbReference type="InterPro" id="IPR001680">
    <property type="entry name" value="WD40_rpt"/>
</dbReference>
<keyword evidence="12 18" id="KW-0227">DNA damage</keyword>
<dbReference type="EC" id="2.3.2.27" evidence="5 18"/>
<dbReference type="PROSITE" id="PS51698">
    <property type="entry name" value="U_BOX"/>
    <property type="match status" value="1"/>
</dbReference>
<evidence type="ECO:0000313" key="21">
    <source>
        <dbReference type="EMBL" id="CAD9709534.1"/>
    </source>
</evidence>
<evidence type="ECO:0000256" key="19">
    <source>
        <dbReference type="SAM" id="MobiDB-lite"/>
    </source>
</evidence>
<feature type="region of interest" description="Disordered" evidence="19">
    <location>
        <begin position="170"/>
        <end position="191"/>
    </location>
</feature>
<dbReference type="AlphaFoldDB" id="A0A7S2STX6"/>
<keyword evidence="13 18" id="KW-0833">Ubl conjugation pathway</keyword>
<dbReference type="SMART" id="SM00320">
    <property type="entry name" value="WD40"/>
    <property type="match status" value="6"/>
</dbReference>
<dbReference type="InterPro" id="IPR013915">
    <property type="entry name" value="Prp19_cc"/>
</dbReference>
<feature type="repeat" description="WD" evidence="17">
    <location>
        <begin position="251"/>
        <end position="282"/>
    </location>
</feature>
<keyword evidence="8 18" id="KW-0507">mRNA processing</keyword>
<dbReference type="PANTHER" id="PTHR43995">
    <property type="entry name" value="PRE-MRNA-PROCESSING FACTOR 19"/>
    <property type="match status" value="1"/>
</dbReference>
<dbReference type="Pfam" id="PF00400">
    <property type="entry name" value="WD40"/>
    <property type="match status" value="5"/>
</dbReference>
<keyword evidence="14 18" id="KW-0508">mRNA splicing</keyword>
<keyword evidence="10 18" id="KW-0747">Spliceosome</keyword>
<dbReference type="InterPro" id="IPR038959">
    <property type="entry name" value="Prp19"/>
</dbReference>
<evidence type="ECO:0000256" key="13">
    <source>
        <dbReference type="ARBA" id="ARBA00022786"/>
    </source>
</evidence>
<accession>A0A7S2STX6</accession>
<dbReference type="InterPro" id="IPR013083">
    <property type="entry name" value="Znf_RING/FYVE/PHD"/>
</dbReference>
<dbReference type="CDD" id="cd16656">
    <property type="entry name" value="RING-Ubox_PRP19"/>
    <property type="match status" value="1"/>
</dbReference>
<evidence type="ECO:0000256" key="7">
    <source>
        <dbReference type="ARBA" id="ARBA00022574"/>
    </source>
</evidence>
<proteinExistence type="inferred from homology"/>
<reference evidence="21" key="1">
    <citation type="submission" date="2021-01" db="EMBL/GenBank/DDBJ databases">
        <authorList>
            <person name="Corre E."/>
            <person name="Pelletier E."/>
            <person name="Niang G."/>
            <person name="Scheremetjew M."/>
            <person name="Finn R."/>
            <person name="Kale V."/>
            <person name="Holt S."/>
            <person name="Cochrane G."/>
            <person name="Meng A."/>
            <person name="Brown T."/>
            <person name="Cohen L."/>
        </authorList>
    </citation>
    <scope>NUCLEOTIDE SEQUENCE</scope>
    <source>
        <strain evidence="21">CCMP1243</strain>
    </source>
</reference>
<dbReference type="PROSITE" id="PS50294">
    <property type="entry name" value="WD_REPEATS_REGION"/>
    <property type="match status" value="3"/>
</dbReference>
<dbReference type="GO" id="GO:0071006">
    <property type="term" value="C:U2-type catalytic step 1 spliceosome"/>
    <property type="evidence" value="ECO:0007669"/>
    <property type="project" value="TreeGrafter"/>
</dbReference>
<evidence type="ECO:0000256" key="5">
    <source>
        <dbReference type="ARBA" id="ARBA00012483"/>
    </source>
</evidence>
<comment type="similarity">
    <text evidence="4 18">Belongs to the WD repeat PRP19 family.</text>
</comment>
<comment type="pathway">
    <text evidence="3 18">Protein modification; protein ubiquitination.</text>
</comment>
<keyword evidence="16 18" id="KW-0539">Nucleus</keyword>
<dbReference type="GO" id="GO:0000974">
    <property type="term" value="C:Prp19 complex"/>
    <property type="evidence" value="ECO:0007669"/>
    <property type="project" value="UniProtKB-UniRule"/>
</dbReference>
<comment type="function">
    <text evidence="18">Ubiquitin-protein ligase which is mainly involved pre-mRNA splicing and DNA repair. Required for pre-mRNA splicing as component of the spliceosome.</text>
</comment>
<evidence type="ECO:0000256" key="12">
    <source>
        <dbReference type="ARBA" id="ARBA00022763"/>
    </source>
</evidence>
<organism evidence="21">
    <name type="scientific">Rhizochromulina marina</name>
    <dbReference type="NCBI Taxonomy" id="1034831"/>
    <lineage>
        <taxon>Eukaryota</taxon>
        <taxon>Sar</taxon>
        <taxon>Stramenopiles</taxon>
        <taxon>Ochrophyta</taxon>
        <taxon>Dictyochophyceae</taxon>
        <taxon>Rhizochromulinales</taxon>
        <taxon>Rhizochromulina</taxon>
    </lineage>
</organism>
<dbReference type="GO" id="GO:0005654">
    <property type="term" value="C:nucleoplasm"/>
    <property type="evidence" value="ECO:0007669"/>
    <property type="project" value="UniProtKB-SubCell"/>
</dbReference>
<evidence type="ECO:0000256" key="17">
    <source>
        <dbReference type="PROSITE-ProRule" id="PRU00221"/>
    </source>
</evidence>
<feature type="repeat" description="WD" evidence="17">
    <location>
        <begin position="465"/>
        <end position="498"/>
    </location>
</feature>
<keyword evidence="15 18" id="KW-0234">DNA repair</keyword>
<dbReference type="Gene3D" id="3.30.40.10">
    <property type="entry name" value="Zinc/RING finger domain, C3HC4 (zinc finger)"/>
    <property type="match status" value="1"/>
</dbReference>
<evidence type="ECO:0000256" key="14">
    <source>
        <dbReference type="ARBA" id="ARBA00023187"/>
    </source>
</evidence>
<dbReference type="SUPFAM" id="SSF57850">
    <property type="entry name" value="RING/U-box"/>
    <property type="match status" value="1"/>
</dbReference>
<dbReference type="PANTHER" id="PTHR43995:SF1">
    <property type="entry name" value="PRE-MRNA-PROCESSING FACTOR 19"/>
    <property type="match status" value="1"/>
</dbReference>
<evidence type="ECO:0000259" key="20">
    <source>
        <dbReference type="PROSITE" id="PS51698"/>
    </source>
</evidence>
<dbReference type="EMBL" id="HBHJ01031085">
    <property type="protein sequence ID" value="CAD9709534.1"/>
    <property type="molecule type" value="Transcribed_RNA"/>
</dbReference>
<dbReference type="PROSITE" id="PS00678">
    <property type="entry name" value="WD_REPEATS_1"/>
    <property type="match status" value="1"/>
</dbReference>
<dbReference type="Pfam" id="PF04564">
    <property type="entry name" value="U-box"/>
    <property type="match status" value="1"/>
</dbReference>
<evidence type="ECO:0000256" key="8">
    <source>
        <dbReference type="ARBA" id="ARBA00022664"/>
    </source>
</evidence>
<keyword evidence="9 18" id="KW-0808">Transferase</keyword>
<evidence type="ECO:0000256" key="1">
    <source>
        <dbReference type="ARBA" id="ARBA00000900"/>
    </source>
</evidence>
<dbReference type="InterPro" id="IPR019775">
    <property type="entry name" value="WD40_repeat_CS"/>
</dbReference>
<dbReference type="GO" id="GO:0061630">
    <property type="term" value="F:ubiquitin protein ligase activity"/>
    <property type="evidence" value="ECO:0007669"/>
    <property type="project" value="UniProtKB-UniRule"/>
</dbReference>
<evidence type="ECO:0000256" key="10">
    <source>
        <dbReference type="ARBA" id="ARBA00022728"/>
    </source>
</evidence>
<feature type="domain" description="U-box" evidence="20">
    <location>
        <begin position="1"/>
        <end position="70"/>
    </location>
</feature>
<evidence type="ECO:0000256" key="11">
    <source>
        <dbReference type="ARBA" id="ARBA00022737"/>
    </source>
</evidence>
<dbReference type="InterPro" id="IPR055340">
    <property type="entry name" value="RING-Ubox_PRP19"/>
</dbReference>
<dbReference type="GO" id="GO:0000398">
    <property type="term" value="P:mRNA splicing, via spliceosome"/>
    <property type="evidence" value="ECO:0007669"/>
    <property type="project" value="InterPro"/>
</dbReference>
<dbReference type="Pfam" id="PF08606">
    <property type="entry name" value="Prp19"/>
    <property type="match status" value="1"/>
</dbReference>
<dbReference type="GO" id="GO:0006281">
    <property type="term" value="P:DNA repair"/>
    <property type="evidence" value="ECO:0007669"/>
    <property type="project" value="UniProtKB-KW"/>
</dbReference>
<dbReference type="GO" id="GO:0005737">
    <property type="term" value="C:cytoplasm"/>
    <property type="evidence" value="ECO:0007669"/>
    <property type="project" value="TreeGrafter"/>
</dbReference>
<keyword evidence="7 17" id="KW-0853">WD repeat</keyword>
<evidence type="ECO:0000256" key="4">
    <source>
        <dbReference type="ARBA" id="ARBA00006388"/>
    </source>
</evidence>
<comment type="subcellular location">
    <subcellularLocation>
        <location evidence="2">Nucleus</location>
        <location evidence="2">Nucleoplasm</location>
    </subcellularLocation>
</comment>
<evidence type="ECO:0000256" key="18">
    <source>
        <dbReference type="RuleBase" id="RU367101"/>
    </source>
</evidence>
<dbReference type="PROSITE" id="PS50082">
    <property type="entry name" value="WD_REPEATS_2"/>
    <property type="match status" value="3"/>
</dbReference>
<evidence type="ECO:0000256" key="3">
    <source>
        <dbReference type="ARBA" id="ARBA00004906"/>
    </source>
</evidence>